<proteinExistence type="predicted"/>
<evidence type="ECO:0000313" key="2">
    <source>
        <dbReference type="EMBL" id="CAK9072723.1"/>
    </source>
</evidence>
<accession>A0ABP0PAR6</accession>
<organism evidence="2 3">
    <name type="scientific">Durusdinium trenchii</name>
    <dbReference type="NCBI Taxonomy" id="1381693"/>
    <lineage>
        <taxon>Eukaryota</taxon>
        <taxon>Sar</taxon>
        <taxon>Alveolata</taxon>
        <taxon>Dinophyceae</taxon>
        <taxon>Suessiales</taxon>
        <taxon>Symbiodiniaceae</taxon>
        <taxon>Durusdinium</taxon>
    </lineage>
</organism>
<feature type="region of interest" description="Disordered" evidence="1">
    <location>
        <begin position="1"/>
        <end position="22"/>
    </location>
</feature>
<dbReference type="Proteomes" id="UP001642484">
    <property type="component" value="Unassembled WGS sequence"/>
</dbReference>
<sequence>MTKSQQRHEIISNKGRSLGRGKKFPIQLTEQVQVSDSVTLKKGKNYLNFREFRKKAKEKWGMSKEKAKAEWQIMLADVTIPKSKDQQGWLTMPAIHQFKRAPQLPSWP</sequence>
<name>A0ABP0PAR6_9DINO</name>
<reference evidence="2 3" key="1">
    <citation type="submission" date="2024-02" db="EMBL/GenBank/DDBJ databases">
        <authorList>
            <person name="Chen Y."/>
            <person name="Shah S."/>
            <person name="Dougan E. K."/>
            <person name="Thang M."/>
            <person name="Chan C."/>
        </authorList>
    </citation>
    <scope>NUCLEOTIDE SEQUENCE [LARGE SCALE GENOMIC DNA]</scope>
</reference>
<comment type="caution">
    <text evidence="2">The sequence shown here is derived from an EMBL/GenBank/DDBJ whole genome shotgun (WGS) entry which is preliminary data.</text>
</comment>
<keyword evidence="3" id="KW-1185">Reference proteome</keyword>
<evidence type="ECO:0000256" key="1">
    <source>
        <dbReference type="SAM" id="MobiDB-lite"/>
    </source>
</evidence>
<feature type="compositionally biased region" description="Basic and acidic residues" evidence="1">
    <location>
        <begin position="1"/>
        <end position="11"/>
    </location>
</feature>
<evidence type="ECO:0000313" key="3">
    <source>
        <dbReference type="Proteomes" id="UP001642484"/>
    </source>
</evidence>
<gene>
    <name evidence="2" type="ORF">CCMP2556_LOCUS35787</name>
</gene>
<protein>
    <submittedName>
        <fullName evidence="2">Uncharacterized protein</fullName>
    </submittedName>
</protein>
<dbReference type="EMBL" id="CAXAMN010022797">
    <property type="protein sequence ID" value="CAK9072723.1"/>
    <property type="molecule type" value="Genomic_DNA"/>
</dbReference>